<protein>
    <recommendedName>
        <fullName evidence="4">Alpha/beta fold hydrolase</fullName>
    </recommendedName>
</protein>
<evidence type="ECO:0000256" key="1">
    <source>
        <dbReference type="SAM" id="MobiDB-lite"/>
    </source>
</evidence>
<sequence length="436" mass="46796">MPETLETFLSAVHRTCTEVTRKAPDYFATRPLRATRPPAGAVEAVRAAFGAALREEAREEFTAVDDLLDRRRAGSDGSGASRGHGEDWAGWRRRLDRRSALRSARAARLARAMDRREVRSAGCRVRYRAGGQGPLVVLLTALGYTDEVWYPLAERLLPGRRVVMWDAEDASEPIGPAERRLDLVDAVLAAEGARACDVIGWCSGAQLAVEYALGRPRAVRAAVLLNGSYPRAATDAASAYERNLAAVCASVAARPHRAERALRMLTGASGPGPLPADERLAAVEVLARVPPGLEPVLRHPFRDAPALVRYSRMLDELWRRPLPPPAPGAPPLLSLAAELDRVAAPEPPAGLRPLLAGRHGVLAGATHYSLLERPEAVADVCRAFLDDPAGAVPVAGGAEEVRWASGDRPTGPVDDPVARERRVEPLRAPGRGGATR</sequence>
<dbReference type="EMBL" id="BAABAJ010000001">
    <property type="protein sequence ID" value="GAA3897323.1"/>
    <property type="molecule type" value="Genomic_DNA"/>
</dbReference>
<dbReference type="SUPFAM" id="SSF53474">
    <property type="entry name" value="alpha/beta-Hydrolases"/>
    <property type="match status" value="1"/>
</dbReference>
<name>A0ABP7LAV0_9ACTN</name>
<evidence type="ECO:0008006" key="4">
    <source>
        <dbReference type="Google" id="ProtNLM"/>
    </source>
</evidence>
<feature type="compositionally biased region" description="Basic and acidic residues" evidence="1">
    <location>
        <begin position="416"/>
        <end position="425"/>
    </location>
</feature>
<accession>A0ABP7LAV0</accession>
<comment type="caution">
    <text evidence="2">The sequence shown here is derived from an EMBL/GenBank/DDBJ whole genome shotgun (WGS) entry which is preliminary data.</text>
</comment>
<dbReference type="InterPro" id="IPR029058">
    <property type="entry name" value="AB_hydrolase_fold"/>
</dbReference>
<keyword evidence="3" id="KW-1185">Reference proteome</keyword>
<proteinExistence type="predicted"/>
<gene>
    <name evidence="2" type="ORF">GCM10022244_04480</name>
</gene>
<organism evidence="2 3">
    <name type="scientific">Streptomyces gulbargensis</name>
    <dbReference type="NCBI Taxonomy" id="364901"/>
    <lineage>
        <taxon>Bacteria</taxon>
        <taxon>Bacillati</taxon>
        <taxon>Actinomycetota</taxon>
        <taxon>Actinomycetes</taxon>
        <taxon>Kitasatosporales</taxon>
        <taxon>Streptomycetaceae</taxon>
        <taxon>Streptomyces</taxon>
    </lineage>
</organism>
<dbReference type="Gene3D" id="3.40.50.1820">
    <property type="entry name" value="alpha/beta hydrolase"/>
    <property type="match status" value="1"/>
</dbReference>
<evidence type="ECO:0000313" key="3">
    <source>
        <dbReference type="Proteomes" id="UP001501000"/>
    </source>
</evidence>
<evidence type="ECO:0000313" key="2">
    <source>
        <dbReference type="EMBL" id="GAA3897323.1"/>
    </source>
</evidence>
<dbReference type="RefSeq" id="WP_345278190.1">
    <property type="nucleotide sequence ID" value="NZ_BAABAJ010000001.1"/>
</dbReference>
<feature type="region of interest" description="Disordered" evidence="1">
    <location>
        <begin position="399"/>
        <end position="436"/>
    </location>
</feature>
<dbReference type="Proteomes" id="UP001501000">
    <property type="component" value="Unassembled WGS sequence"/>
</dbReference>
<reference evidence="3" key="1">
    <citation type="journal article" date="2019" name="Int. J. Syst. Evol. Microbiol.">
        <title>The Global Catalogue of Microorganisms (GCM) 10K type strain sequencing project: providing services to taxonomists for standard genome sequencing and annotation.</title>
        <authorList>
            <consortium name="The Broad Institute Genomics Platform"/>
            <consortium name="The Broad Institute Genome Sequencing Center for Infectious Disease"/>
            <person name="Wu L."/>
            <person name="Ma J."/>
        </authorList>
    </citation>
    <scope>NUCLEOTIDE SEQUENCE [LARGE SCALE GENOMIC DNA]</scope>
    <source>
        <strain evidence="3">JCM 16956</strain>
    </source>
</reference>